<feature type="region of interest" description="Disordered" evidence="5">
    <location>
        <begin position="235"/>
        <end position="281"/>
    </location>
</feature>
<dbReference type="GO" id="GO:0003714">
    <property type="term" value="F:transcription corepressor activity"/>
    <property type="evidence" value="ECO:0007669"/>
    <property type="project" value="TreeGrafter"/>
</dbReference>
<feature type="compositionally biased region" description="Low complexity" evidence="5">
    <location>
        <begin position="268"/>
        <end position="277"/>
    </location>
</feature>
<reference evidence="9" key="1">
    <citation type="journal article" date="2023" name="Commun. Biol.">
        <title>Genome analysis of Parmales, the sister group of diatoms, reveals the evolutionary specialization of diatoms from phago-mixotrophs to photoautotrophs.</title>
        <authorList>
            <person name="Ban H."/>
            <person name="Sato S."/>
            <person name="Yoshikawa S."/>
            <person name="Yamada K."/>
            <person name="Nakamura Y."/>
            <person name="Ichinomiya M."/>
            <person name="Sato N."/>
            <person name="Blanc-Mathieu R."/>
            <person name="Endo H."/>
            <person name="Kuwata A."/>
            <person name="Ogata H."/>
        </authorList>
    </citation>
    <scope>NUCLEOTIDE SEQUENCE [LARGE SCALE GENOMIC DNA]</scope>
</reference>
<feature type="compositionally biased region" description="Low complexity" evidence="5">
    <location>
        <begin position="438"/>
        <end position="447"/>
    </location>
</feature>
<dbReference type="Proteomes" id="UP001165065">
    <property type="component" value="Unassembled WGS sequence"/>
</dbReference>
<evidence type="ECO:0000256" key="3">
    <source>
        <dbReference type="ARBA" id="ARBA00023163"/>
    </source>
</evidence>
<comment type="subcellular location">
    <subcellularLocation>
        <location evidence="1">Nucleus</location>
    </subcellularLocation>
</comment>
<evidence type="ECO:0000259" key="7">
    <source>
        <dbReference type="PROSITE" id="PS51293"/>
    </source>
</evidence>
<dbReference type="PROSITE" id="PS51156">
    <property type="entry name" value="ELM2"/>
    <property type="match status" value="1"/>
</dbReference>
<dbReference type="OrthoDB" id="45238at2759"/>
<dbReference type="EMBL" id="BRYA01001479">
    <property type="protein sequence ID" value="GMI44372.1"/>
    <property type="molecule type" value="Genomic_DNA"/>
</dbReference>
<dbReference type="Gene3D" id="1.10.10.60">
    <property type="entry name" value="Homeodomain-like"/>
    <property type="match status" value="1"/>
</dbReference>
<feature type="domain" description="SANT" evidence="7">
    <location>
        <begin position="456"/>
        <end position="507"/>
    </location>
</feature>
<feature type="region of interest" description="Disordered" evidence="5">
    <location>
        <begin position="30"/>
        <end position="65"/>
    </location>
</feature>
<feature type="compositionally biased region" description="Gly residues" evidence="5">
    <location>
        <begin position="241"/>
        <end position="250"/>
    </location>
</feature>
<evidence type="ECO:0008006" key="10">
    <source>
        <dbReference type="Google" id="ProtNLM"/>
    </source>
</evidence>
<evidence type="ECO:0000256" key="5">
    <source>
        <dbReference type="SAM" id="MobiDB-lite"/>
    </source>
</evidence>
<keyword evidence="9" id="KW-1185">Reference proteome</keyword>
<dbReference type="GO" id="GO:0000118">
    <property type="term" value="C:histone deacetylase complex"/>
    <property type="evidence" value="ECO:0007669"/>
    <property type="project" value="TreeGrafter"/>
</dbReference>
<dbReference type="PROSITE" id="PS51293">
    <property type="entry name" value="SANT"/>
    <property type="match status" value="1"/>
</dbReference>
<feature type="region of interest" description="Disordered" evidence="5">
    <location>
        <begin position="513"/>
        <end position="559"/>
    </location>
</feature>
<proteinExistence type="predicted"/>
<evidence type="ECO:0000256" key="1">
    <source>
        <dbReference type="ARBA" id="ARBA00004123"/>
    </source>
</evidence>
<keyword evidence="2" id="KW-0805">Transcription regulation</keyword>
<dbReference type="InterPro" id="IPR036600">
    <property type="entry name" value="PAH_sf"/>
</dbReference>
<dbReference type="PANTHER" id="PTHR16089">
    <property type="entry name" value="REST COREPRESSOR COREST PROTEIN-RELATED"/>
    <property type="match status" value="1"/>
</dbReference>
<feature type="region of interest" description="Disordered" evidence="5">
    <location>
        <begin position="404"/>
        <end position="456"/>
    </location>
</feature>
<dbReference type="InterPro" id="IPR000949">
    <property type="entry name" value="ELM2_dom"/>
</dbReference>
<evidence type="ECO:0000256" key="2">
    <source>
        <dbReference type="ARBA" id="ARBA00023015"/>
    </source>
</evidence>
<keyword evidence="3" id="KW-0804">Transcription</keyword>
<dbReference type="PANTHER" id="PTHR16089:SF28">
    <property type="entry name" value="REST COREPRESSOR"/>
    <property type="match status" value="1"/>
</dbReference>
<feature type="compositionally biased region" description="Acidic residues" evidence="5">
    <location>
        <begin position="255"/>
        <end position="267"/>
    </location>
</feature>
<dbReference type="InterPro" id="IPR017884">
    <property type="entry name" value="SANT_dom"/>
</dbReference>
<dbReference type="SUPFAM" id="SSF47762">
    <property type="entry name" value="PAH2 domain"/>
    <property type="match status" value="1"/>
</dbReference>
<evidence type="ECO:0000313" key="9">
    <source>
        <dbReference type="Proteomes" id="UP001165065"/>
    </source>
</evidence>
<dbReference type="AlphaFoldDB" id="A0A9W7GI14"/>
<keyword evidence="4" id="KW-0539">Nucleus</keyword>
<evidence type="ECO:0000259" key="6">
    <source>
        <dbReference type="PROSITE" id="PS51156"/>
    </source>
</evidence>
<protein>
    <recommendedName>
        <fullName evidence="10">Myb-like domain-containing protein</fullName>
    </recommendedName>
</protein>
<accession>A0A9W7GI14</accession>
<evidence type="ECO:0000256" key="4">
    <source>
        <dbReference type="ARBA" id="ARBA00023242"/>
    </source>
</evidence>
<comment type="caution">
    <text evidence="8">The sequence shown here is derived from an EMBL/GenBank/DDBJ whole genome shotgun (WGS) entry which is preliminary data.</text>
</comment>
<feature type="compositionally biased region" description="Low complexity" evidence="5">
    <location>
        <begin position="518"/>
        <end position="540"/>
    </location>
</feature>
<dbReference type="InterPro" id="IPR051066">
    <property type="entry name" value="Trans_reg/Corepressor"/>
</dbReference>
<feature type="domain" description="ELM2" evidence="6">
    <location>
        <begin position="280"/>
        <end position="394"/>
    </location>
</feature>
<sequence length="625" mass="67808">MSSSEKSVLLQYAWLGRPVEMTEPATSMIGGKRKLISDEPASDGEHSDIPVSESVSPMPAESAPQSPIRVQYDAFEVHNPATGRTDIIRVNSTVRVNSGNEGGNYFIALVEEIFSEVGSTEGGVVGRKRRRTYNVDDDNRSLITAKDMTAAKVVLRWYFQARDIPNMGLSQSSPEAKDLIDTLSKTNSNGSSNIALSELRDVNPLDVILGPIDIPKEFVVSHVVAVVPHSSPLSWEISKFDGGGGPGGDGRGVDEDAMEGEDSDSEDSTTSSSSDDTNAGKIYIGDNHQAVVPEVIPDYHPSRPPPTQVWKPDPGSVNPKALKTFISSCYEIIKGAVPESSDYSVKGQNDDVTFEDSLDFGDTVHPCDMSVILEVLALNSYDIDKAKEDVISRVSDFVEEMTKKKSAEAGGKQAEGSPNAASTHTKNTTATSPPPTPSTSNASRTTPLSSSNPTPQVAMFWTKNEKSLFNAGFKKHTGQLRNISLGLPSKSTSEVIDYHYRFKIPSQYRKYVKKKRTTSSTNGPGGSTSSTPLSSTSHSPFDNGSGPTAIDRRRHKQAKSFLSQCRRQLGPEAYLNVVNLLKSYSQKSIQMKNLRERVVRVIGGGELAKNFDTFLPKKHRGEEGA</sequence>
<organism evidence="8 9">
    <name type="scientific">Triparma columacea</name>
    <dbReference type="NCBI Taxonomy" id="722753"/>
    <lineage>
        <taxon>Eukaryota</taxon>
        <taxon>Sar</taxon>
        <taxon>Stramenopiles</taxon>
        <taxon>Ochrophyta</taxon>
        <taxon>Bolidophyceae</taxon>
        <taxon>Parmales</taxon>
        <taxon>Triparmaceae</taxon>
        <taxon>Triparma</taxon>
    </lineage>
</organism>
<gene>
    <name evidence="8" type="ORF">TrCOL_g1300</name>
</gene>
<dbReference type="GO" id="GO:0005667">
    <property type="term" value="C:transcription regulator complex"/>
    <property type="evidence" value="ECO:0007669"/>
    <property type="project" value="TreeGrafter"/>
</dbReference>
<evidence type="ECO:0000313" key="8">
    <source>
        <dbReference type="EMBL" id="GMI44372.1"/>
    </source>
</evidence>
<dbReference type="GO" id="GO:0006357">
    <property type="term" value="P:regulation of transcription by RNA polymerase II"/>
    <property type="evidence" value="ECO:0007669"/>
    <property type="project" value="TreeGrafter"/>
</dbReference>
<name>A0A9W7GI14_9STRA</name>